<dbReference type="PANTHER" id="PTHR13298:SF11">
    <property type="entry name" value="RAPAMYCIN-INSENSITIVE COMPANION OF MTOR"/>
    <property type="match status" value="1"/>
</dbReference>
<dbReference type="InterPro" id="IPR029453">
    <property type="entry name" value="Rictor_IV"/>
</dbReference>
<feature type="domain" description="Rapamycin-insensitive companion of mTOR N-terminal" evidence="3">
    <location>
        <begin position="39"/>
        <end position="379"/>
    </location>
</feature>
<evidence type="ECO:0000259" key="3">
    <source>
        <dbReference type="SMART" id="SM01308"/>
    </source>
</evidence>
<dbReference type="SUPFAM" id="SSF48371">
    <property type="entry name" value="ARM repeat"/>
    <property type="match status" value="1"/>
</dbReference>
<dbReference type="Gene3D" id="1.25.10.10">
    <property type="entry name" value="Leucine-rich Repeat Variant"/>
    <property type="match status" value="2"/>
</dbReference>
<dbReference type="InterPro" id="IPR028268">
    <property type="entry name" value="Pianissimo_fam"/>
</dbReference>
<feature type="domain" description="Rapamycin-insensitive companion of mTOR" evidence="4">
    <location>
        <begin position="852"/>
        <end position="924"/>
    </location>
</feature>
<feature type="domain" description="Rapamycin-insensitive companion of mTOR middle" evidence="2">
    <location>
        <begin position="452"/>
        <end position="675"/>
    </location>
</feature>
<dbReference type="Proteomes" id="UP001648503">
    <property type="component" value="Unassembled WGS sequence"/>
</dbReference>
<gene>
    <name evidence="5" type="ORF">BASA50_000759</name>
</gene>
<organism evidence="5 6">
    <name type="scientific">Batrachochytrium salamandrivorans</name>
    <dbReference type="NCBI Taxonomy" id="1357716"/>
    <lineage>
        <taxon>Eukaryota</taxon>
        <taxon>Fungi</taxon>
        <taxon>Fungi incertae sedis</taxon>
        <taxon>Chytridiomycota</taxon>
        <taxon>Chytridiomycota incertae sedis</taxon>
        <taxon>Chytridiomycetes</taxon>
        <taxon>Rhizophydiales</taxon>
        <taxon>Rhizophydiales incertae sedis</taxon>
        <taxon>Batrachochytrium</taxon>
    </lineage>
</organism>
<sequence>MDPYHAQIHVAVTQLLHVAYDSEVPAQTRMDSITKALGIFDLVKRCTLVTDTPAPLLSSEPILQKLRLCLGDPIKDIRVATYKILRALVSADTVKTFFHRHHLDLFIIRTLIRDARYDSEREQAIRFIRAFLDETDGSQLIPMSIVRSLVAIAEQIDDRFRNVCLETICEIAVRNPELACHSGGTKVMLSALLDGPLELMDPIISSFLFLLDSPKSRSFIRAHVELEMVISQFSDAYTIKSGYSIEKLIGCAAIIRKILFTWTGLVYFCIDGLRPIRSIVDALGLPNDDTRKALLGLFFDLFHVPRTSVKKLNEGSSEGPAVETIHLVSHFRAILLMVFINAGLIEALIELTQDENKSISTSSITLLSCILETCSTKLPVKFSSRVQSLPSLFKLACNFNDEGQRHLATSRLAQISGISGNQIAAKSHPAMESSFTENQRFGSIKAHVGLQVDELQLKTLLNDSEVIGMKDCSKWNWDVIEDIVSGPLLNPKRFDDLTRNSKFAARLIAYYRPSSRQFCDLPKNSSKIFKIGIELFRNLASSSEGARILAESRLLIEIADQLKQLYVQGHGAIPKDNVFLRQHYDETMSSKYFEIIKAFSHSIHGIRLLEQSNIYNTYYQLADLRGREDMSEAILASMDYSADGHSRIILIKALTAGSKSLRLAATVYLDQLARVYKESFHDWGVPYLMTQLSDPVPEIVSTAVYILQRHCCRNKNITAFIRTKPDIQQLSIIGNTLLIQSLSISAGFKYLLDAGYLETEMSYWFNLGNLQYVTHAELSISEGLAKGLPKSPFDSLDKDLVVGLDGYLPVHLYGELAKTAEGIDYLKTTGHIAHYIEQLKCHHDMVDQPSRVAELKAAIWALASIGSSTSGCSLLVEAGVVELIMTILKSSAVITVRGTCFYAFCVISQFSSGMGFMDDLGWSGESICVPNEPEKILCLPEWTFSGSWPAQQRLTFRPSPFKLDSLDDEILKCIGNLSNHILATSASKQLAVIRQQHPHYFVKPELCVQAWRICTTYHYRVATRRYIQELFERLIFDAHALEVVDSMAGLQLLCAIDEEASARLNENAFENSLSLLPKDLDRKGSATPNGGNKLTLQADRIIRGF</sequence>
<dbReference type="InterPro" id="IPR011989">
    <property type="entry name" value="ARM-like"/>
</dbReference>
<comment type="similarity">
    <text evidence="1">Belongs to the RICTOR family.</text>
</comment>
<accession>A0ABQ8ETH9</accession>
<dbReference type="InterPro" id="IPR029451">
    <property type="entry name" value="RICTOR_M"/>
</dbReference>
<evidence type="ECO:0008006" key="7">
    <source>
        <dbReference type="Google" id="ProtNLM"/>
    </source>
</evidence>
<evidence type="ECO:0000313" key="5">
    <source>
        <dbReference type="EMBL" id="KAH6586295.1"/>
    </source>
</evidence>
<dbReference type="InterPro" id="IPR029452">
    <property type="entry name" value="RICTOR_V"/>
</dbReference>
<dbReference type="SMART" id="SM01308">
    <property type="entry name" value="RICTOR_N"/>
    <property type="match status" value="1"/>
</dbReference>
<protein>
    <recommendedName>
        <fullName evidence="7">Rapamycin-insensitive companion of mTOR domain-containing protein</fullName>
    </recommendedName>
</protein>
<reference evidence="5 6" key="1">
    <citation type="submission" date="2021-02" db="EMBL/GenBank/DDBJ databases">
        <title>Variation within the Batrachochytrium salamandrivorans European outbreak.</title>
        <authorList>
            <person name="Kelly M."/>
            <person name="Pasmans F."/>
            <person name="Shea T.P."/>
            <person name="Munoz J.F."/>
            <person name="Carranza S."/>
            <person name="Cuomo C.A."/>
            <person name="Martel A."/>
        </authorList>
    </citation>
    <scope>NUCLEOTIDE SEQUENCE [LARGE SCALE GENOMIC DNA]</scope>
    <source>
        <strain evidence="5 6">AMFP18/2</strain>
    </source>
</reference>
<dbReference type="SMART" id="SM01303">
    <property type="entry name" value="RasGEF_N_2"/>
    <property type="match status" value="1"/>
</dbReference>
<evidence type="ECO:0000256" key="1">
    <source>
        <dbReference type="ARBA" id="ARBA00008878"/>
    </source>
</evidence>
<evidence type="ECO:0000259" key="4">
    <source>
        <dbReference type="SMART" id="SM01310"/>
    </source>
</evidence>
<dbReference type="Pfam" id="PF14663">
    <property type="entry name" value="RasGEF_N_2"/>
    <property type="match status" value="1"/>
</dbReference>
<evidence type="ECO:0000313" key="6">
    <source>
        <dbReference type="Proteomes" id="UP001648503"/>
    </source>
</evidence>
<dbReference type="EMBL" id="JAFCIX010000575">
    <property type="protein sequence ID" value="KAH6586295.1"/>
    <property type="molecule type" value="Genomic_DNA"/>
</dbReference>
<keyword evidence="6" id="KW-1185">Reference proteome</keyword>
<proteinExistence type="inferred from homology"/>
<dbReference type="PANTHER" id="PTHR13298">
    <property type="entry name" value="CYTOSOLIC REGULATOR PIANISSIMO"/>
    <property type="match status" value="1"/>
</dbReference>
<dbReference type="SMART" id="SM01307">
    <property type="entry name" value="RICTOR_M"/>
    <property type="match status" value="1"/>
</dbReference>
<dbReference type="Pfam" id="PF14668">
    <property type="entry name" value="RICTOR_V"/>
    <property type="match status" value="1"/>
</dbReference>
<dbReference type="Pfam" id="PF14664">
    <property type="entry name" value="RICTOR_N"/>
    <property type="match status" value="1"/>
</dbReference>
<dbReference type="InterPro" id="IPR028267">
    <property type="entry name" value="Pianissimo_N"/>
</dbReference>
<dbReference type="InterPro" id="IPR016024">
    <property type="entry name" value="ARM-type_fold"/>
</dbReference>
<dbReference type="SMART" id="SM01310">
    <property type="entry name" value="RICTOR_V"/>
    <property type="match status" value="1"/>
</dbReference>
<name>A0ABQ8ETH9_9FUNG</name>
<dbReference type="Pfam" id="PF14666">
    <property type="entry name" value="RICTOR_M"/>
    <property type="match status" value="1"/>
</dbReference>
<comment type="caution">
    <text evidence="5">The sequence shown here is derived from an EMBL/GenBank/DDBJ whole genome shotgun (WGS) entry which is preliminary data.</text>
</comment>
<evidence type="ECO:0000259" key="2">
    <source>
        <dbReference type="SMART" id="SM01307"/>
    </source>
</evidence>